<gene>
    <name evidence="7" type="ORF">BRPE64_ECDS02830</name>
</gene>
<geneLocation type="plasmid" evidence="7 8">
    <name>p2</name>
</geneLocation>
<evidence type="ECO:0000256" key="4">
    <source>
        <dbReference type="ARBA" id="ARBA00023125"/>
    </source>
</evidence>
<dbReference type="Gene3D" id="1.10.10.10">
    <property type="entry name" value="Winged helix-like DNA-binding domain superfamily/Winged helix DNA-binding domain"/>
    <property type="match status" value="1"/>
</dbReference>
<evidence type="ECO:0000256" key="5">
    <source>
        <dbReference type="ARBA" id="ARBA00023163"/>
    </source>
</evidence>
<dbReference type="InterPro" id="IPR015421">
    <property type="entry name" value="PyrdxlP-dep_Trfase_major"/>
</dbReference>
<dbReference type="InterPro" id="IPR036390">
    <property type="entry name" value="WH_DNA-bd_sf"/>
</dbReference>
<dbReference type="GO" id="GO:0030170">
    <property type="term" value="F:pyridoxal phosphate binding"/>
    <property type="evidence" value="ECO:0007669"/>
    <property type="project" value="InterPro"/>
</dbReference>
<evidence type="ECO:0000313" key="7">
    <source>
        <dbReference type="EMBL" id="BAO94165.1"/>
    </source>
</evidence>
<organism evidence="7 8">
    <name type="scientific">Caballeronia insecticola</name>
    <dbReference type="NCBI Taxonomy" id="758793"/>
    <lineage>
        <taxon>Bacteria</taxon>
        <taxon>Pseudomonadati</taxon>
        <taxon>Pseudomonadota</taxon>
        <taxon>Betaproteobacteria</taxon>
        <taxon>Burkholderiales</taxon>
        <taxon>Burkholderiaceae</taxon>
        <taxon>Caballeronia</taxon>
    </lineage>
</organism>
<dbReference type="EMBL" id="AP013062">
    <property type="protein sequence ID" value="BAO94165.1"/>
    <property type="molecule type" value="Genomic_DNA"/>
</dbReference>
<keyword evidence="7" id="KW-0614">Plasmid</keyword>
<dbReference type="InterPro" id="IPR036388">
    <property type="entry name" value="WH-like_DNA-bd_sf"/>
</dbReference>
<dbReference type="AlphaFoldDB" id="A0A060PRU5"/>
<dbReference type="HOGENOM" id="CLU_017584_0_1_4"/>
<name>A0A060PRU5_9BURK</name>
<evidence type="ECO:0000259" key="6">
    <source>
        <dbReference type="PROSITE" id="PS50949"/>
    </source>
</evidence>
<dbReference type="InterPro" id="IPR051446">
    <property type="entry name" value="HTH_trans_reg/aminotransferase"/>
</dbReference>
<dbReference type="PANTHER" id="PTHR46577:SF1">
    <property type="entry name" value="HTH-TYPE TRANSCRIPTIONAL REGULATORY PROTEIN GABR"/>
    <property type="match status" value="1"/>
</dbReference>
<dbReference type="InterPro" id="IPR000524">
    <property type="entry name" value="Tscrpt_reg_HTH_GntR"/>
</dbReference>
<keyword evidence="3" id="KW-0805">Transcription regulation</keyword>
<dbReference type="KEGG" id="buo:BRPE64_ECDS02830"/>
<dbReference type="SUPFAM" id="SSF46785">
    <property type="entry name" value="Winged helix' DNA-binding domain"/>
    <property type="match status" value="1"/>
</dbReference>
<dbReference type="Proteomes" id="UP000013966">
    <property type="component" value="Plasmid p2"/>
</dbReference>
<keyword evidence="4" id="KW-0238">DNA-binding</keyword>
<protein>
    <submittedName>
        <fullName evidence="7">Transcriptional regulator GntR family</fullName>
    </submittedName>
</protein>
<dbReference type="GO" id="GO:0003700">
    <property type="term" value="F:DNA-binding transcription factor activity"/>
    <property type="evidence" value="ECO:0007669"/>
    <property type="project" value="InterPro"/>
</dbReference>
<comment type="similarity">
    <text evidence="1">In the C-terminal section; belongs to the class-I pyridoxal-phosphate-dependent aminotransferase family.</text>
</comment>
<keyword evidence="8" id="KW-1185">Reference proteome</keyword>
<feature type="domain" description="HTH gntR-type" evidence="6">
    <location>
        <begin position="35"/>
        <end position="103"/>
    </location>
</feature>
<dbReference type="InterPro" id="IPR004839">
    <property type="entry name" value="Aminotransferase_I/II_large"/>
</dbReference>
<dbReference type="Pfam" id="PF00155">
    <property type="entry name" value="Aminotran_1_2"/>
    <property type="match status" value="1"/>
</dbReference>
<accession>A0A060PRU5</accession>
<proteinExistence type="inferred from homology"/>
<dbReference type="GO" id="GO:0003677">
    <property type="term" value="F:DNA binding"/>
    <property type="evidence" value="ECO:0007669"/>
    <property type="project" value="UniProtKB-KW"/>
</dbReference>
<dbReference type="PANTHER" id="PTHR46577">
    <property type="entry name" value="HTH-TYPE TRANSCRIPTIONAL REGULATORY PROTEIN GABR"/>
    <property type="match status" value="1"/>
</dbReference>
<dbReference type="CDD" id="cd07377">
    <property type="entry name" value="WHTH_GntR"/>
    <property type="match status" value="1"/>
</dbReference>
<evidence type="ECO:0000313" key="8">
    <source>
        <dbReference type="Proteomes" id="UP000013966"/>
    </source>
</evidence>
<keyword evidence="5" id="KW-0804">Transcription</keyword>
<evidence type="ECO:0000256" key="2">
    <source>
        <dbReference type="ARBA" id="ARBA00022898"/>
    </source>
</evidence>
<reference evidence="7 8" key="2">
    <citation type="journal article" date="2018" name="Int. J. Syst. Evol. Microbiol.">
        <title>Burkholderia insecticola sp. nov., a gut symbiotic bacterium of the bean bug Riptortus pedestris.</title>
        <authorList>
            <person name="Takeshita K."/>
            <person name="Tamaki H."/>
            <person name="Ohbayashi T."/>
            <person name="Meng X.-Y."/>
            <person name="Sone T."/>
            <person name="Mitani Y."/>
            <person name="Peeters C."/>
            <person name="Kikuchi Y."/>
            <person name="Vandamme P."/>
        </authorList>
    </citation>
    <scope>NUCLEOTIDE SEQUENCE [LARGE SCALE GENOMIC DNA]</scope>
    <source>
        <strain evidence="7">RPE64</strain>
        <plasmid evidence="7 8">p2</plasmid>
    </source>
</reference>
<dbReference type="PROSITE" id="PS50949">
    <property type="entry name" value="HTH_GNTR"/>
    <property type="match status" value="1"/>
</dbReference>
<dbReference type="SUPFAM" id="SSF53383">
    <property type="entry name" value="PLP-dependent transferases"/>
    <property type="match status" value="1"/>
</dbReference>
<dbReference type="SMART" id="SM00345">
    <property type="entry name" value="HTH_GNTR"/>
    <property type="match status" value="1"/>
</dbReference>
<sequence length="517" mass="56960">MTGPDFFAEEIEMSGRKHALRAWDWTMSPDRDTSRPLNVQIGKGLIDKIRAGLLPPGTPLPGSRELAAILGVNRKTIVLVYDELAAQGWLSTEGRRGTFVSPDLPQVRGRLGDNSAAIFEEALPNPAYHVYGSTEPLPEMASEGVIDFTDGVPDTRLVPFGALSSAFRMALLEFARGSQLGYSDPRGLFELRNTLTSMLRIERGLRADPESICVVRGSQMGIYLAARILVRPGDTVVLEQLTYPPARDAFRACGASVVSIDQDEFGMSAESLRNVCKAQRVRAIYLTPHHQFPTTVTMPIERRMELLKLAEEFGFVIIEDDYDHEFHFTHNPMQPMAALDRRGTVIYIGSLSKILAPGLRVGYVVAPPSIIHRIANEIVLIDRQGNSVTERAIADLMQSGELRRHVRHAAKVYHARCHTSAALVSEYLGPFASVDIPGGGLALWVRKTDDVDMAQLYDDAIAQKVRILPGSNFSAEARNVKALRLGYASLNEKEMQTGMARLKSALSRQVHLYGSAA</sequence>
<keyword evidence="2" id="KW-0663">Pyridoxal phosphate</keyword>
<dbReference type="CDD" id="cd00609">
    <property type="entry name" value="AAT_like"/>
    <property type="match status" value="1"/>
</dbReference>
<dbReference type="Gene3D" id="3.40.640.10">
    <property type="entry name" value="Type I PLP-dependent aspartate aminotransferase-like (Major domain)"/>
    <property type="match status" value="1"/>
</dbReference>
<evidence type="ECO:0000256" key="1">
    <source>
        <dbReference type="ARBA" id="ARBA00005384"/>
    </source>
</evidence>
<evidence type="ECO:0000256" key="3">
    <source>
        <dbReference type="ARBA" id="ARBA00023015"/>
    </source>
</evidence>
<reference evidence="7 8" key="1">
    <citation type="journal article" date="2013" name="Genome Announc.">
        <title>Complete Genome Sequence of Burkholderia sp. Strain RPE64, Bacterial Symbiont of the Bean Bug Riptortus pedestris.</title>
        <authorList>
            <person name="Shibata T.F."/>
            <person name="Maeda T."/>
            <person name="Nikoh N."/>
            <person name="Yamaguchi K."/>
            <person name="Oshima K."/>
            <person name="Hattori M."/>
            <person name="Nishiyama T."/>
            <person name="Hasebe M."/>
            <person name="Fukatsu T."/>
            <person name="Kikuchi Y."/>
            <person name="Shigenobu S."/>
        </authorList>
    </citation>
    <scope>NUCLEOTIDE SEQUENCE [LARGE SCALE GENOMIC DNA]</scope>
    <source>
        <plasmid evidence="7 8">p2</plasmid>
    </source>
</reference>
<dbReference type="InterPro" id="IPR015424">
    <property type="entry name" value="PyrdxlP-dep_Trfase"/>
</dbReference>
<dbReference type="Pfam" id="PF00392">
    <property type="entry name" value="GntR"/>
    <property type="match status" value="1"/>
</dbReference>